<dbReference type="Gene3D" id="3.40.50.10610">
    <property type="entry name" value="ABC-type transport auxiliary lipoprotein component"/>
    <property type="match status" value="1"/>
</dbReference>
<keyword evidence="2" id="KW-1185">Reference proteome</keyword>
<evidence type="ECO:0000313" key="2">
    <source>
        <dbReference type="Proteomes" id="UP000297693"/>
    </source>
</evidence>
<protein>
    <recommendedName>
        <fullName evidence="3">ABC-type transport auxiliary lipoprotein component domain-containing protein</fullName>
    </recommendedName>
</protein>
<dbReference type="Proteomes" id="UP000297693">
    <property type="component" value="Unassembled WGS sequence"/>
</dbReference>
<dbReference type="OrthoDB" id="324832at2"/>
<organism evidence="1 2">
    <name type="scientific">Leptospira ognonensis</name>
    <dbReference type="NCBI Taxonomy" id="2484945"/>
    <lineage>
        <taxon>Bacteria</taxon>
        <taxon>Pseudomonadati</taxon>
        <taxon>Spirochaetota</taxon>
        <taxon>Spirochaetia</taxon>
        <taxon>Leptospirales</taxon>
        <taxon>Leptospiraceae</taxon>
        <taxon>Leptospira</taxon>
    </lineage>
</organism>
<gene>
    <name evidence="1" type="ORF">EHQ58_08980</name>
</gene>
<dbReference type="SUPFAM" id="SSF159594">
    <property type="entry name" value="XCC0632-like"/>
    <property type="match status" value="1"/>
</dbReference>
<comment type="caution">
    <text evidence="1">The sequence shown here is derived from an EMBL/GenBank/DDBJ whole genome shotgun (WGS) entry which is preliminary data.</text>
</comment>
<evidence type="ECO:0008006" key="3">
    <source>
        <dbReference type="Google" id="ProtNLM"/>
    </source>
</evidence>
<dbReference type="NCBIfam" id="NF047772">
    <property type="entry name" value="LBF0736_ABC_LP"/>
    <property type="match status" value="1"/>
</dbReference>
<dbReference type="EMBL" id="RQGD01000024">
    <property type="protein sequence ID" value="TGL59399.1"/>
    <property type="molecule type" value="Genomic_DNA"/>
</dbReference>
<accession>A0A4R9K147</accession>
<name>A0A4R9K147_9LEPT</name>
<reference evidence="1" key="1">
    <citation type="journal article" date="2019" name="PLoS Negl. Trop. Dis.">
        <title>Revisiting the worldwide diversity of Leptospira species in the environment.</title>
        <authorList>
            <person name="Vincent A.T."/>
            <person name="Schiettekatte O."/>
            <person name="Bourhy P."/>
            <person name="Veyrier F.J."/>
            <person name="Picardeau M."/>
        </authorList>
    </citation>
    <scope>NUCLEOTIDE SEQUENCE [LARGE SCALE GENOMIC DNA]</scope>
    <source>
        <strain evidence="1">201702476</strain>
    </source>
</reference>
<proteinExistence type="predicted"/>
<evidence type="ECO:0000313" key="1">
    <source>
        <dbReference type="EMBL" id="TGL59399.1"/>
    </source>
</evidence>
<dbReference type="AlphaFoldDB" id="A0A4R9K147"/>
<dbReference type="PROSITE" id="PS51257">
    <property type="entry name" value="PROKAR_LIPOPROTEIN"/>
    <property type="match status" value="1"/>
</dbReference>
<sequence length="202" mass="23408">MIFRVVSIFLNLILFFGCFGMTKTYPEKKYFLIEVENPVQTISAPKGSSFKIRRFSISQRFEGKEFVYRKDNVNFESDFYNSFFISPSSNLREEFTKALLASKIFEWDAGQNTRIDPTHYIEISISDLYGDFRSNPKAVLNMELFVYTETNSIPNIIFKKSYKKSVDIQTKEAGDLVAGWNQALGQITQEIGTDLRDKIFTK</sequence>